<dbReference type="EMBL" id="HBUF01655120">
    <property type="protein sequence ID" value="CAG6787622.1"/>
    <property type="molecule type" value="Transcribed_RNA"/>
</dbReference>
<dbReference type="EMBL" id="HBUF01655121">
    <property type="protein sequence ID" value="CAG6787625.1"/>
    <property type="molecule type" value="Transcribed_RNA"/>
</dbReference>
<dbReference type="AlphaFoldDB" id="A0A8D9BR91"/>
<dbReference type="EMBL" id="HBUF01089732">
    <property type="protein sequence ID" value="CAG6635375.1"/>
    <property type="molecule type" value="Transcribed_RNA"/>
</dbReference>
<dbReference type="EMBL" id="HBUF01655122">
    <property type="protein sequence ID" value="CAG6787628.1"/>
    <property type="molecule type" value="Transcribed_RNA"/>
</dbReference>
<protein>
    <submittedName>
        <fullName evidence="1">Uncharacterized protein</fullName>
    </submittedName>
</protein>
<evidence type="ECO:0000313" key="1">
    <source>
        <dbReference type="EMBL" id="CAG6787622.1"/>
    </source>
</evidence>
<dbReference type="EMBL" id="HBUF01089731">
    <property type="protein sequence ID" value="CAG6635373.1"/>
    <property type="molecule type" value="Transcribed_RNA"/>
</dbReference>
<dbReference type="EMBL" id="HBUF01089730">
    <property type="protein sequence ID" value="CAG6635371.1"/>
    <property type="molecule type" value="Transcribed_RNA"/>
</dbReference>
<dbReference type="EMBL" id="HBUF01173870">
    <property type="protein sequence ID" value="CAG6653498.1"/>
    <property type="molecule type" value="Transcribed_RNA"/>
</dbReference>
<reference evidence="1" key="1">
    <citation type="submission" date="2021-05" db="EMBL/GenBank/DDBJ databases">
        <authorList>
            <person name="Alioto T."/>
            <person name="Alioto T."/>
            <person name="Gomez Garrido J."/>
        </authorList>
    </citation>
    <scope>NUCLEOTIDE SEQUENCE</scope>
</reference>
<sequence>MKRTECCVTSVAKGTKKWTWTPHPNDNYCARVRSQRSSECWSSDENCICSASNSDRNRRRMRLTRRCSRTPSACSPTRIHGILRSGGNWTPFNGKPCVQPSIPPF</sequence>
<name>A0A8D9BR91_9HEMI</name>
<dbReference type="EMBL" id="HBUF01173871">
    <property type="protein sequence ID" value="CAG6653500.1"/>
    <property type="molecule type" value="Transcribed_RNA"/>
</dbReference>
<proteinExistence type="predicted"/>
<organism evidence="1">
    <name type="scientific">Cacopsylla melanoneura</name>
    <dbReference type="NCBI Taxonomy" id="428564"/>
    <lineage>
        <taxon>Eukaryota</taxon>
        <taxon>Metazoa</taxon>
        <taxon>Ecdysozoa</taxon>
        <taxon>Arthropoda</taxon>
        <taxon>Hexapoda</taxon>
        <taxon>Insecta</taxon>
        <taxon>Pterygota</taxon>
        <taxon>Neoptera</taxon>
        <taxon>Paraneoptera</taxon>
        <taxon>Hemiptera</taxon>
        <taxon>Sternorrhyncha</taxon>
        <taxon>Psylloidea</taxon>
        <taxon>Psyllidae</taxon>
        <taxon>Psyllinae</taxon>
        <taxon>Cacopsylla</taxon>
    </lineage>
</organism>
<accession>A0A8D9BR91</accession>